<evidence type="ECO:0000259" key="1">
    <source>
        <dbReference type="Pfam" id="PF01323"/>
    </source>
</evidence>
<sequence>MKVYYLFDPLCGWCYGAKPALETVASQYPVELTPTGLFFRSGRVMDADFAQYAWGNDERIERLTGQPFSTAYRENVLQGGGQFDSQNSLLALTAVREMAPEQEINVLSALQTARYVDGRDNADLNVIADILHTQGLGDVVPKLHDPQTEQALLARINFGQRLTQRLGVSGVPQLVLERDGRF</sequence>
<feature type="domain" description="DSBA-like thioredoxin" evidence="1">
    <location>
        <begin position="7"/>
        <end position="177"/>
    </location>
</feature>
<dbReference type="RefSeq" id="WP_078318295.1">
    <property type="nucleotide sequence ID" value="NZ_MUYV01000011.1"/>
</dbReference>
<dbReference type="CDD" id="cd03025">
    <property type="entry name" value="DsbA_FrnE_like"/>
    <property type="match status" value="1"/>
</dbReference>
<accession>A0A1T0CNQ6</accession>
<evidence type="ECO:0000313" key="3">
    <source>
        <dbReference type="Proteomes" id="UP000190683"/>
    </source>
</evidence>
<evidence type="ECO:0000313" key="2">
    <source>
        <dbReference type="EMBL" id="OOS23980.1"/>
    </source>
</evidence>
<dbReference type="STRING" id="573983.B0681_08460"/>
<dbReference type="GO" id="GO:0016491">
    <property type="term" value="F:oxidoreductase activity"/>
    <property type="evidence" value="ECO:0007669"/>
    <property type="project" value="InterPro"/>
</dbReference>
<dbReference type="SUPFAM" id="SSF52833">
    <property type="entry name" value="Thioredoxin-like"/>
    <property type="match status" value="1"/>
</dbReference>
<dbReference type="AlphaFoldDB" id="A0A1T0CNQ6"/>
<dbReference type="Proteomes" id="UP000190683">
    <property type="component" value="Unassembled WGS sequence"/>
</dbReference>
<protein>
    <submittedName>
        <fullName evidence="2">Disulfide bond formation protein DsbA</fullName>
    </submittedName>
</protein>
<keyword evidence="3" id="KW-1185">Reference proteome</keyword>
<dbReference type="InterPro" id="IPR001853">
    <property type="entry name" value="DSBA-like_thioredoxin_dom"/>
</dbReference>
<dbReference type="Gene3D" id="3.40.30.10">
    <property type="entry name" value="Glutaredoxin"/>
    <property type="match status" value="1"/>
</dbReference>
<dbReference type="InterPro" id="IPR036249">
    <property type="entry name" value="Thioredoxin-like_sf"/>
</dbReference>
<comment type="caution">
    <text evidence="2">The sequence shown here is derived from an EMBL/GenBank/DDBJ whole genome shotgun (WGS) entry which is preliminary data.</text>
</comment>
<dbReference type="EMBL" id="MUYV01000011">
    <property type="protein sequence ID" value="OOS23980.1"/>
    <property type="molecule type" value="Genomic_DNA"/>
</dbReference>
<dbReference type="Pfam" id="PF01323">
    <property type="entry name" value="DSBA"/>
    <property type="match status" value="1"/>
</dbReference>
<proteinExistence type="predicted"/>
<organism evidence="2 3">
    <name type="scientific">Moraxella porci DSM 25326</name>
    <dbReference type="NCBI Taxonomy" id="573983"/>
    <lineage>
        <taxon>Bacteria</taxon>
        <taxon>Pseudomonadati</taxon>
        <taxon>Pseudomonadota</taxon>
        <taxon>Gammaproteobacteria</taxon>
        <taxon>Moraxellales</taxon>
        <taxon>Moraxellaceae</taxon>
        <taxon>Moraxella</taxon>
    </lineage>
</organism>
<gene>
    <name evidence="2" type="ORF">B0681_08460</name>
</gene>
<name>A0A1T0CNQ6_9GAMM</name>
<reference evidence="2 3" key="1">
    <citation type="submission" date="2017-02" db="EMBL/GenBank/DDBJ databases">
        <title>Draft genome sequence of Moraxella porci CCUG 54912T type strain.</title>
        <authorList>
            <person name="Salva-Serra F."/>
            <person name="Engstrom-Jakobsson H."/>
            <person name="Thorell K."/>
            <person name="Jaen-Luchoro D."/>
            <person name="Gonzales-Siles L."/>
            <person name="Karlsson R."/>
            <person name="Yazdan S."/>
            <person name="Boulund F."/>
            <person name="Johnning A."/>
            <person name="Engstrand L."/>
            <person name="Kristiansson E."/>
            <person name="Moore E."/>
        </authorList>
    </citation>
    <scope>NUCLEOTIDE SEQUENCE [LARGE SCALE GENOMIC DNA]</scope>
    <source>
        <strain evidence="2 3">CCUG 54912</strain>
    </source>
</reference>